<dbReference type="Gene3D" id="2.60.40.10">
    <property type="entry name" value="Immunoglobulins"/>
    <property type="match status" value="1"/>
</dbReference>
<accession>A0AB38XMA7</accession>
<organism evidence="4 5">
    <name type="scientific">Winkia neuii subsp. anitrata</name>
    <dbReference type="NCBI Taxonomy" id="29318"/>
    <lineage>
        <taxon>Bacteria</taxon>
        <taxon>Bacillati</taxon>
        <taxon>Actinomycetota</taxon>
        <taxon>Actinomycetes</taxon>
        <taxon>Actinomycetales</taxon>
        <taxon>Actinomycetaceae</taxon>
        <taxon>Winkia</taxon>
    </lineage>
</organism>
<evidence type="ECO:0000313" key="5">
    <source>
        <dbReference type="Proteomes" id="UP001211044"/>
    </source>
</evidence>
<name>A0AB38XMA7_9ACTO</name>
<sequence>MRGRERATALLITVLLAVLCVPSYALASDVDGQLDALVKGDKFFVEASQSTPGYGGSTGYSNQSYQPKVGAPATPDTHVQDPFPCSDTLALAFGSLTWAYESLFPLCPPEPTSTAQAPTPVQLALAAVPAQVHRWVQSADLQAPAVRRQPDTDAVLPGNPPVIAYTTAKPQIQTINVGPIEVTLKARPIKYEWDWADGKTTTTTSPGLPYPNQNITHPYAPAKQRRITLTTTWEVYYQAAGHPYQKVDQLMTTTSTSTQFRVRNTSTVLTDDAEKQQGH</sequence>
<dbReference type="KEGG" id="wne:PIG85_07535"/>
<dbReference type="EMBL" id="CP116394">
    <property type="protein sequence ID" value="WCE45502.1"/>
    <property type="molecule type" value="Genomic_DNA"/>
</dbReference>
<feature type="signal peptide" evidence="2">
    <location>
        <begin position="1"/>
        <end position="27"/>
    </location>
</feature>
<dbReference type="InterPro" id="IPR013783">
    <property type="entry name" value="Ig-like_fold"/>
</dbReference>
<dbReference type="PROSITE" id="PS50093">
    <property type="entry name" value="PKD"/>
    <property type="match status" value="1"/>
</dbReference>
<gene>
    <name evidence="4" type="ORF">PIG85_07535</name>
</gene>
<dbReference type="AlphaFoldDB" id="A0AB38XMA7"/>
<feature type="region of interest" description="Disordered" evidence="1">
    <location>
        <begin position="54"/>
        <end position="75"/>
    </location>
</feature>
<feature type="chain" id="PRO_5044282583" description="PKD domain-containing protein" evidence="2">
    <location>
        <begin position="28"/>
        <end position="279"/>
    </location>
</feature>
<keyword evidence="2" id="KW-0732">Signal</keyword>
<evidence type="ECO:0000256" key="2">
    <source>
        <dbReference type="SAM" id="SignalP"/>
    </source>
</evidence>
<feature type="domain" description="PKD" evidence="3">
    <location>
        <begin position="188"/>
        <end position="232"/>
    </location>
</feature>
<proteinExistence type="predicted"/>
<dbReference type="Proteomes" id="UP001211044">
    <property type="component" value="Chromosome"/>
</dbReference>
<evidence type="ECO:0000313" key="4">
    <source>
        <dbReference type="EMBL" id="WCE45502.1"/>
    </source>
</evidence>
<dbReference type="GO" id="GO:0005975">
    <property type="term" value="P:carbohydrate metabolic process"/>
    <property type="evidence" value="ECO:0007669"/>
    <property type="project" value="UniProtKB-ARBA"/>
</dbReference>
<dbReference type="RefSeq" id="WP_101485931.1">
    <property type="nucleotide sequence ID" value="NZ_CP116394.1"/>
</dbReference>
<evidence type="ECO:0000259" key="3">
    <source>
        <dbReference type="PROSITE" id="PS50093"/>
    </source>
</evidence>
<protein>
    <recommendedName>
        <fullName evidence="3">PKD domain-containing protein</fullName>
    </recommendedName>
</protein>
<evidence type="ECO:0000256" key="1">
    <source>
        <dbReference type="SAM" id="MobiDB-lite"/>
    </source>
</evidence>
<dbReference type="InterPro" id="IPR000601">
    <property type="entry name" value="PKD_dom"/>
</dbReference>
<reference evidence="4" key="1">
    <citation type="submission" date="2023-01" db="EMBL/GenBank/DDBJ databases">
        <title>Comparative Genomic Analysis of the Clinically-Derived Winkia Strain NY0527 Provides Evidence into the Taxonomic Reassignment of Winkia neuii and Characterizes Their Virulence Traits.</title>
        <authorList>
            <person name="Cai X."/>
            <person name="Peng Y."/>
            <person name="Li M."/>
            <person name="Qiu Y."/>
            <person name="Wang Y."/>
            <person name="Xu L."/>
            <person name="Hou Q."/>
        </authorList>
    </citation>
    <scope>NUCLEOTIDE SEQUENCE</scope>
    <source>
        <strain evidence="4">NY0527</strain>
    </source>
</reference>